<protein>
    <submittedName>
        <fullName evidence="2">Uncharacterized protein</fullName>
    </submittedName>
</protein>
<dbReference type="Proteomes" id="UP000325577">
    <property type="component" value="Linkage Group LG7"/>
</dbReference>
<accession>A0A5J4ZLY4</accession>
<evidence type="ECO:0000256" key="1">
    <source>
        <dbReference type="SAM" id="MobiDB-lite"/>
    </source>
</evidence>
<dbReference type="AlphaFoldDB" id="A0A5J4ZLY4"/>
<dbReference type="EMBL" id="CM018050">
    <property type="protein sequence ID" value="KAA8518784.1"/>
    <property type="molecule type" value="Genomic_DNA"/>
</dbReference>
<evidence type="ECO:0000313" key="3">
    <source>
        <dbReference type="Proteomes" id="UP000325577"/>
    </source>
</evidence>
<evidence type="ECO:0000313" key="2">
    <source>
        <dbReference type="EMBL" id="KAA8518784.1"/>
    </source>
</evidence>
<proteinExistence type="predicted"/>
<sequence length="117" mass="13527">MNQWARLPILFKSMGYCHLNWIRNCAMCSLNSRRARVWSWNPNCVGPIPNSMRKKLNSKHLKDCVNCNTEFSLATASDEESEAQVEGEKNSEEYYEKKMGPESKKSVVGMKRAMDFE</sequence>
<keyword evidence="3" id="KW-1185">Reference proteome</keyword>
<feature type="region of interest" description="Disordered" evidence="1">
    <location>
        <begin position="77"/>
        <end position="108"/>
    </location>
</feature>
<reference evidence="2 3" key="1">
    <citation type="submission" date="2019-09" db="EMBL/GenBank/DDBJ databases">
        <title>A chromosome-level genome assembly of the Chinese tupelo Nyssa sinensis.</title>
        <authorList>
            <person name="Yang X."/>
            <person name="Kang M."/>
            <person name="Yang Y."/>
            <person name="Xiong H."/>
            <person name="Wang M."/>
            <person name="Zhang Z."/>
            <person name="Wang Z."/>
            <person name="Wu H."/>
            <person name="Ma T."/>
            <person name="Liu J."/>
            <person name="Xi Z."/>
        </authorList>
    </citation>
    <scope>NUCLEOTIDE SEQUENCE [LARGE SCALE GENOMIC DNA]</scope>
    <source>
        <strain evidence="2">J267</strain>
        <tissue evidence="2">Leaf</tissue>
    </source>
</reference>
<name>A0A5J4ZLY4_9ASTE</name>
<gene>
    <name evidence="2" type="ORF">F0562_016442</name>
</gene>
<feature type="compositionally biased region" description="Basic and acidic residues" evidence="1">
    <location>
        <begin position="86"/>
        <end position="105"/>
    </location>
</feature>
<organism evidence="2 3">
    <name type="scientific">Nyssa sinensis</name>
    <dbReference type="NCBI Taxonomy" id="561372"/>
    <lineage>
        <taxon>Eukaryota</taxon>
        <taxon>Viridiplantae</taxon>
        <taxon>Streptophyta</taxon>
        <taxon>Embryophyta</taxon>
        <taxon>Tracheophyta</taxon>
        <taxon>Spermatophyta</taxon>
        <taxon>Magnoliopsida</taxon>
        <taxon>eudicotyledons</taxon>
        <taxon>Gunneridae</taxon>
        <taxon>Pentapetalae</taxon>
        <taxon>asterids</taxon>
        <taxon>Cornales</taxon>
        <taxon>Nyssaceae</taxon>
        <taxon>Nyssa</taxon>
    </lineage>
</organism>